<evidence type="ECO:0000313" key="1">
    <source>
        <dbReference type="EMBL" id="ARV76143.1"/>
    </source>
</evidence>
<dbReference type="EMBL" id="KX832929">
    <property type="protein sequence ID" value="ARV76143.1"/>
    <property type="molecule type" value="Genomic_DNA"/>
</dbReference>
<protein>
    <submittedName>
        <fullName evidence="1">Uncharacterized protein</fullName>
    </submittedName>
</protein>
<dbReference type="AlphaFoldDB" id="A0A220DIQ5"/>
<keyword evidence="1" id="KW-0614">Plasmid</keyword>
<sequence>MCIISFAIRYMIIISTNTRVITPHCGVFFEDETEDKI</sequence>
<organism evidence="1">
    <name type="scientific">Providencia rettgeri</name>
    <dbReference type="NCBI Taxonomy" id="587"/>
    <lineage>
        <taxon>Bacteria</taxon>
        <taxon>Pseudomonadati</taxon>
        <taxon>Pseudomonadota</taxon>
        <taxon>Gammaproteobacteria</taxon>
        <taxon>Enterobacterales</taxon>
        <taxon>Morganellaceae</taxon>
        <taxon>Providencia</taxon>
    </lineage>
</organism>
<name>A0A220DIQ5_PRORE</name>
<accession>A0A220DIQ5</accession>
<reference evidence="1" key="1">
    <citation type="journal article" date="2017" name="Genome Biol. Evol.">
        <title>Genomic Epidemiology of NDM-1-Encoding Plasmids in Latin American Clinical Isolates Reveals Insights into the Evolution of Multidrug Resistance.</title>
        <authorList>
            <person name="Marquez-Ortiz R.A."/>
            <person name="Haggerty L."/>
            <person name="Olarte N."/>
            <person name="Duarte C."/>
            <person name="Garza-Ramos U."/>
            <person name="Silva-Sanchez J."/>
            <person name="Castro B.E."/>
            <person name="Sim E.M."/>
            <person name="Beltran M."/>
            <person name="Moncada M.V."/>
            <person name="Valderrama A."/>
            <person name="Castellanos J.E."/>
            <person name="Charles I.G."/>
            <person name="Vanegas N."/>
            <person name="Escobar-Perez J."/>
            <person name="Petty N.K."/>
        </authorList>
    </citation>
    <scope>NUCLEOTIDE SEQUENCE</scope>
    <source>
        <strain evidence="1">06-1619</strain>
        <plasmid evidence="1">p06-1619-1</plasmid>
    </source>
</reference>
<proteinExistence type="predicted"/>
<geneLocation type="plasmid" evidence="1">
    <name>p06-1619-1</name>
</geneLocation>
<gene>
    <name evidence="1" type="ORF">PRE19P2_0560</name>
</gene>